<keyword evidence="4" id="KW-0964">Secreted</keyword>
<dbReference type="GO" id="GO:0046872">
    <property type="term" value="F:metal ion binding"/>
    <property type="evidence" value="ECO:0007669"/>
    <property type="project" value="UniProtKB-UniRule"/>
</dbReference>
<gene>
    <name evidence="12" type="ORF">A0O28_0023260</name>
</gene>
<evidence type="ECO:0000313" key="13">
    <source>
        <dbReference type="Proteomes" id="UP000191004"/>
    </source>
</evidence>
<keyword evidence="9" id="KW-0408">Iron</keyword>
<dbReference type="AlphaFoldDB" id="A0A1T3CSC8"/>
<evidence type="ECO:0000256" key="7">
    <source>
        <dbReference type="ARBA" id="ARBA00023157"/>
    </source>
</evidence>
<feature type="chain" id="PRO_5013227606" evidence="10">
    <location>
        <begin position="20"/>
        <end position="148"/>
    </location>
</feature>
<feature type="domain" description="CFEM" evidence="11">
    <location>
        <begin position="7"/>
        <end position="123"/>
    </location>
</feature>
<dbReference type="GO" id="GO:0005576">
    <property type="term" value="C:extracellular region"/>
    <property type="evidence" value="ECO:0007669"/>
    <property type="project" value="UniProtKB-SubCell"/>
</dbReference>
<dbReference type="GO" id="GO:0098552">
    <property type="term" value="C:side of membrane"/>
    <property type="evidence" value="ECO:0007669"/>
    <property type="project" value="UniProtKB-KW"/>
</dbReference>
<evidence type="ECO:0000259" key="11">
    <source>
        <dbReference type="PROSITE" id="PS52012"/>
    </source>
</evidence>
<evidence type="ECO:0000313" key="12">
    <source>
        <dbReference type="EMBL" id="OPB44008.1"/>
    </source>
</evidence>
<keyword evidence="6 10" id="KW-0732">Signal</keyword>
<keyword evidence="5" id="KW-0325">Glycoprotein</keyword>
<evidence type="ECO:0000256" key="4">
    <source>
        <dbReference type="ARBA" id="ARBA00022525"/>
    </source>
</evidence>
<accession>A0A1T3CSC8</accession>
<keyword evidence="9" id="KW-0349">Heme</keyword>
<keyword evidence="8" id="KW-0449">Lipoprotein</keyword>
<evidence type="ECO:0000256" key="10">
    <source>
        <dbReference type="SAM" id="SignalP"/>
    </source>
</evidence>
<feature type="disulfide bond" evidence="9">
    <location>
        <begin position="51"/>
        <end position="58"/>
    </location>
</feature>
<feature type="binding site" description="axial binding residue" evidence="9">
    <location>
        <position position="55"/>
    </location>
    <ligand>
        <name>heme</name>
        <dbReference type="ChEBI" id="CHEBI:30413"/>
    </ligand>
    <ligandPart>
        <name>Fe</name>
        <dbReference type="ChEBI" id="CHEBI:18248"/>
    </ligandPart>
</feature>
<evidence type="ECO:0000256" key="1">
    <source>
        <dbReference type="ARBA" id="ARBA00004589"/>
    </source>
</evidence>
<proteinExistence type="inferred from homology"/>
<dbReference type="Proteomes" id="UP000191004">
    <property type="component" value="Unassembled WGS sequence"/>
</dbReference>
<dbReference type="InterPro" id="IPR008427">
    <property type="entry name" value="Extracellular_membr_CFEM_dom"/>
</dbReference>
<dbReference type="PROSITE" id="PS51257">
    <property type="entry name" value="PROKAR_LIPOPROTEIN"/>
    <property type="match status" value="1"/>
</dbReference>
<dbReference type="SMART" id="SM00747">
    <property type="entry name" value="CFEM"/>
    <property type="match status" value="1"/>
</dbReference>
<dbReference type="EMBL" id="LVVK01000007">
    <property type="protein sequence ID" value="OPB44008.1"/>
    <property type="molecule type" value="Genomic_DNA"/>
</dbReference>
<evidence type="ECO:0000256" key="9">
    <source>
        <dbReference type="PROSITE-ProRule" id="PRU01356"/>
    </source>
</evidence>
<keyword evidence="7 9" id="KW-1015">Disulfide bond</keyword>
<comment type="subcellular location">
    <subcellularLocation>
        <location evidence="1">Membrane</location>
        <topology evidence="1">Lipid-anchor</topology>
        <topology evidence="1">GPI-anchor</topology>
    </subcellularLocation>
    <subcellularLocation>
        <location evidence="2">Secreted</location>
    </subcellularLocation>
</comment>
<dbReference type="Pfam" id="PF05730">
    <property type="entry name" value="CFEM"/>
    <property type="match status" value="1"/>
</dbReference>
<evidence type="ECO:0000256" key="5">
    <source>
        <dbReference type="ARBA" id="ARBA00022622"/>
    </source>
</evidence>
<protein>
    <submittedName>
        <fullName evidence="12">SSCRP protein</fullName>
    </submittedName>
</protein>
<comment type="caution">
    <text evidence="9">Lacks conserved residue(s) required for the propagation of feature annotation.</text>
</comment>
<dbReference type="PROSITE" id="PS52012">
    <property type="entry name" value="CFEM"/>
    <property type="match status" value="1"/>
</dbReference>
<evidence type="ECO:0000256" key="8">
    <source>
        <dbReference type="ARBA" id="ARBA00023288"/>
    </source>
</evidence>
<comment type="similarity">
    <text evidence="3">Belongs to the RBT5 family.</text>
</comment>
<organism evidence="12 13">
    <name type="scientific">Trichoderma guizhouense</name>
    <dbReference type="NCBI Taxonomy" id="1491466"/>
    <lineage>
        <taxon>Eukaryota</taxon>
        <taxon>Fungi</taxon>
        <taxon>Dikarya</taxon>
        <taxon>Ascomycota</taxon>
        <taxon>Pezizomycotina</taxon>
        <taxon>Sordariomycetes</taxon>
        <taxon>Hypocreomycetidae</taxon>
        <taxon>Hypocreales</taxon>
        <taxon>Hypocreaceae</taxon>
        <taxon>Trichoderma</taxon>
    </lineage>
</organism>
<keyword evidence="13" id="KW-1185">Reference proteome</keyword>
<keyword evidence="9" id="KW-0479">Metal-binding</keyword>
<comment type="caution">
    <text evidence="12">The sequence shown here is derived from an EMBL/GenBank/DDBJ whole genome shotgun (WGS) entry which is preliminary data.</text>
</comment>
<feature type="signal peptide" evidence="10">
    <location>
        <begin position="1"/>
        <end position="19"/>
    </location>
</feature>
<reference evidence="12 13" key="1">
    <citation type="submission" date="2016-04" db="EMBL/GenBank/DDBJ databases">
        <title>Multiple horizontal gene transfer events from other fungi enriched the ability of the initially mycotrophic fungus Trichoderma (Ascomycota) to feed on dead plant biomass.</title>
        <authorList>
            <person name="Atanasova L."/>
            <person name="Chenthamara K."/>
            <person name="Zhang J."/>
            <person name="Grujic M."/>
            <person name="Henrissat B."/>
            <person name="Kuo A."/>
            <person name="Aertz A."/>
            <person name="Salamov A."/>
            <person name="Lipzen A."/>
            <person name="Labutti K."/>
            <person name="Barry K."/>
            <person name="Miao Y."/>
            <person name="Rahimi M.J."/>
            <person name="Shen Q."/>
            <person name="Grigoriev I.V."/>
            <person name="Kubicek C.P."/>
            <person name="Druzhinina I.S."/>
        </authorList>
    </citation>
    <scope>NUCLEOTIDE SEQUENCE [LARGE SCALE GENOMIC DNA]</scope>
    <source>
        <strain evidence="12 13">NJAU 4742</strain>
    </source>
</reference>
<evidence type="ECO:0000256" key="6">
    <source>
        <dbReference type="ARBA" id="ARBA00022729"/>
    </source>
</evidence>
<evidence type="ECO:0000256" key="2">
    <source>
        <dbReference type="ARBA" id="ARBA00004613"/>
    </source>
</evidence>
<keyword evidence="5" id="KW-0336">GPI-anchor</keyword>
<sequence>MKALVHILVFFFAALAACASSSTTGNITALLDSLPKCSINCIVDGVAQDGCTLTDLSCGCSKINELTKIVSPCLAKANCSLEDMTQAASTVVQFCESAGFLVNNTSTDPASTTGAAPAATTTSGAGRFSDEIGMAFAAIGVLLTMMVL</sequence>
<keyword evidence="5" id="KW-0472">Membrane</keyword>
<dbReference type="OrthoDB" id="3767534at2759"/>
<name>A0A1T3CSC8_9HYPO</name>
<evidence type="ECO:0000256" key="3">
    <source>
        <dbReference type="ARBA" id="ARBA00010031"/>
    </source>
</evidence>